<dbReference type="EMBL" id="JAPUUL010000633">
    <property type="protein sequence ID" value="KAJ8129892.1"/>
    <property type="molecule type" value="Genomic_DNA"/>
</dbReference>
<gene>
    <name evidence="1" type="ORF">O1611_g3736</name>
</gene>
<reference evidence="1" key="1">
    <citation type="submission" date="2022-12" db="EMBL/GenBank/DDBJ databases">
        <title>Genome Sequence of Lasiodiplodia mahajangana.</title>
        <authorList>
            <person name="Buettner E."/>
        </authorList>
    </citation>
    <scope>NUCLEOTIDE SEQUENCE</scope>
    <source>
        <strain evidence="1">VT137</strain>
    </source>
</reference>
<keyword evidence="2" id="KW-1185">Reference proteome</keyword>
<sequence length="268" mass="29213">MTSTITTDRSTFRIGYNQLVELISLISIILWSFLLAGCTASNSIRNIYILALSYNKSPSPISDPLQITTNTTKVLQNQVLESLNIIQEVRIGYISMCVAFDSGAWSCSTNSRELATSVRDKGNGDPLNLLSLGNVVRTRTLFYGLFIISLVFAFLSILFLLAAPRLRKRIQGPDTGETTPVPTRKIAYIALVLNLVATLLGFASAFWQHISATDSSTIVRSLTYNLVAARVGTGSIVLGWVAASVSAIVTLGLLMIVLSIHILERLEQ</sequence>
<evidence type="ECO:0000313" key="2">
    <source>
        <dbReference type="Proteomes" id="UP001153332"/>
    </source>
</evidence>
<proteinExistence type="predicted"/>
<protein>
    <submittedName>
        <fullName evidence="1">Uncharacterized protein</fullName>
    </submittedName>
</protein>
<comment type="caution">
    <text evidence="1">The sequence shown here is derived from an EMBL/GenBank/DDBJ whole genome shotgun (WGS) entry which is preliminary data.</text>
</comment>
<organism evidence="1 2">
    <name type="scientific">Lasiodiplodia mahajangana</name>
    <dbReference type="NCBI Taxonomy" id="1108764"/>
    <lineage>
        <taxon>Eukaryota</taxon>
        <taxon>Fungi</taxon>
        <taxon>Dikarya</taxon>
        <taxon>Ascomycota</taxon>
        <taxon>Pezizomycotina</taxon>
        <taxon>Dothideomycetes</taxon>
        <taxon>Dothideomycetes incertae sedis</taxon>
        <taxon>Botryosphaeriales</taxon>
        <taxon>Botryosphaeriaceae</taxon>
        <taxon>Lasiodiplodia</taxon>
    </lineage>
</organism>
<accession>A0ACC2JQW5</accession>
<name>A0ACC2JQW5_9PEZI</name>
<evidence type="ECO:0000313" key="1">
    <source>
        <dbReference type="EMBL" id="KAJ8129892.1"/>
    </source>
</evidence>
<dbReference type="Proteomes" id="UP001153332">
    <property type="component" value="Unassembled WGS sequence"/>
</dbReference>